<gene>
    <name evidence="1" type="ORF">DW099_02135</name>
</gene>
<name>A0A415E6J8_9FIRM</name>
<organism evidence="1 2">
    <name type="scientific">Emergencia timonensis</name>
    <dbReference type="NCBI Taxonomy" id="1776384"/>
    <lineage>
        <taxon>Bacteria</taxon>
        <taxon>Bacillati</taxon>
        <taxon>Bacillota</taxon>
        <taxon>Clostridia</taxon>
        <taxon>Peptostreptococcales</taxon>
        <taxon>Anaerovoracaceae</taxon>
        <taxon>Emergencia</taxon>
    </lineage>
</organism>
<evidence type="ECO:0000313" key="2">
    <source>
        <dbReference type="Proteomes" id="UP000284841"/>
    </source>
</evidence>
<protein>
    <submittedName>
        <fullName evidence="1">Uncharacterized protein</fullName>
    </submittedName>
</protein>
<sequence length="134" mass="15247">MSLRQVYCENSGVYVVFGNVFLQWVQNRGRDQVLEVLYAAREQQTIHYTQVLYSAFNEESKNLPISVAELLPVKALCELKHAQAMIRMLKGGVRNIEALLDEAEAAGCHLYLHYVGEKDEYPILAKDVTITIDE</sequence>
<evidence type="ECO:0000313" key="1">
    <source>
        <dbReference type="EMBL" id="RHJ89396.1"/>
    </source>
</evidence>
<comment type="caution">
    <text evidence="1">The sequence shown here is derived from an EMBL/GenBank/DDBJ whole genome shotgun (WGS) entry which is preliminary data.</text>
</comment>
<dbReference type="AlphaFoldDB" id="A0A415E6J8"/>
<reference evidence="1 2" key="1">
    <citation type="submission" date="2018-08" db="EMBL/GenBank/DDBJ databases">
        <title>A genome reference for cultivated species of the human gut microbiota.</title>
        <authorList>
            <person name="Zou Y."/>
            <person name="Xue W."/>
            <person name="Luo G."/>
        </authorList>
    </citation>
    <scope>NUCLEOTIDE SEQUENCE [LARGE SCALE GENOMIC DNA]</scope>
    <source>
        <strain evidence="1 2">AM07-24</strain>
    </source>
</reference>
<keyword evidence="2" id="KW-1185">Reference proteome</keyword>
<dbReference type="EMBL" id="QRMS01000001">
    <property type="protein sequence ID" value="RHJ89396.1"/>
    <property type="molecule type" value="Genomic_DNA"/>
</dbReference>
<accession>A0A415E6J8</accession>
<dbReference type="STRING" id="1776384.GCA_900086585_02709"/>
<proteinExistence type="predicted"/>
<dbReference type="Proteomes" id="UP000284841">
    <property type="component" value="Unassembled WGS sequence"/>
</dbReference>